<comment type="caution">
    <text evidence="3">The sequence shown here is derived from an EMBL/GenBank/DDBJ whole genome shotgun (WGS) entry which is preliminary data.</text>
</comment>
<evidence type="ECO:0000313" key="4">
    <source>
        <dbReference type="Proteomes" id="UP001054821"/>
    </source>
</evidence>
<evidence type="ECO:0000313" key="3">
    <source>
        <dbReference type="EMBL" id="KAI5333216.1"/>
    </source>
</evidence>
<feature type="region of interest" description="Disordered" evidence="1">
    <location>
        <begin position="76"/>
        <end position="96"/>
    </location>
</feature>
<evidence type="ECO:0000256" key="1">
    <source>
        <dbReference type="SAM" id="MobiDB-lite"/>
    </source>
</evidence>
<proteinExistence type="predicted"/>
<name>A0AAD4Z587_PRUDU</name>
<sequence length="130" mass="14833">MQLKQLLELKRKLKKAEKKLKEIIYLFEREKKAKKKGSSAPETQPEEPTEAVAEAAEPEKVTENVEAPVLAKAKVQKDSNLRNRGRPRGTESLPKAILKRKKSSTNYWLWAAPAAFLVVFFLALGYHYLL</sequence>
<keyword evidence="2" id="KW-0472">Membrane</keyword>
<reference evidence="3 4" key="1">
    <citation type="journal article" date="2022" name="G3 (Bethesda)">
        <title>Whole-genome sequence and methylome profiling of the almond [Prunus dulcis (Mill.) D.A. Webb] cultivar 'Nonpareil'.</title>
        <authorList>
            <person name="D'Amico-Willman K.M."/>
            <person name="Ouma W.Z."/>
            <person name="Meulia T."/>
            <person name="Sideli G.M."/>
            <person name="Gradziel T.M."/>
            <person name="Fresnedo-Ramirez J."/>
        </authorList>
    </citation>
    <scope>NUCLEOTIDE SEQUENCE [LARGE SCALE GENOMIC DNA]</scope>
    <source>
        <strain evidence="3">Clone GOH B32 T37-40</strain>
    </source>
</reference>
<accession>A0AAD4Z587</accession>
<keyword evidence="2" id="KW-0812">Transmembrane</keyword>
<keyword evidence="2" id="KW-1133">Transmembrane helix</keyword>
<keyword evidence="4" id="KW-1185">Reference proteome</keyword>
<feature type="transmembrane region" description="Helical" evidence="2">
    <location>
        <begin position="107"/>
        <end position="129"/>
    </location>
</feature>
<organism evidence="3 4">
    <name type="scientific">Prunus dulcis</name>
    <name type="common">Almond</name>
    <name type="synonym">Amygdalus dulcis</name>
    <dbReference type="NCBI Taxonomy" id="3755"/>
    <lineage>
        <taxon>Eukaryota</taxon>
        <taxon>Viridiplantae</taxon>
        <taxon>Streptophyta</taxon>
        <taxon>Embryophyta</taxon>
        <taxon>Tracheophyta</taxon>
        <taxon>Spermatophyta</taxon>
        <taxon>Magnoliopsida</taxon>
        <taxon>eudicotyledons</taxon>
        <taxon>Gunneridae</taxon>
        <taxon>Pentapetalae</taxon>
        <taxon>rosids</taxon>
        <taxon>fabids</taxon>
        <taxon>Rosales</taxon>
        <taxon>Rosaceae</taxon>
        <taxon>Amygdaloideae</taxon>
        <taxon>Amygdaleae</taxon>
        <taxon>Prunus</taxon>
    </lineage>
</organism>
<protein>
    <submittedName>
        <fullName evidence="3">Uncharacterized protein</fullName>
    </submittedName>
</protein>
<evidence type="ECO:0000256" key="2">
    <source>
        <dbReference type="SAM" id="Phobius"/>
    </source>
</evidence>
<dbReference type="AlphaFoldDB" id="A0AAD4Z587"/>
<feature type="region of interest" description="Disordered" evidence="1">
    <location>
        <begin position="31"/>
        <end position="61"/>
    </location>
</feature>
<dbReference type="EMBL" id="JAJFAZ020000004">
    <property type="protein sequence ID" value="KAI5333216.1"/>
    <property type="molecule type" value="Genomic_DNA"/>
</dbReference>
<dbReference type="Proteomes" id="UP001054821">
    <property type="component" value="Chromosome 4"/>
</dbReference>
<gene>
    <name evidence="3" type="ORF">L3X38_023346</name>
</gene>